<organism evidence="7">
    <name type="scientific">Lygus hesperus</name>
    <name type="common">Western plant bug</name>
    <dbReference type="NCBI Taxonomy" id="30085"/>
    <lineage>
        <taxon>Eukaryota</taxon>
        <taxon>Metazoa</taxon>
        <taxon>Ecdysozoa</taxon>
        <taxon>Arthropoda</taxon>
        <taxon>Hexapoda</taxon>
        <taxon>Insecta</taxon>
        <taxon>Pterygota</taxon>
        <taxon>Neoptera</taxon>
        <taxon>Paraneoptera</taxon>
        <taxon>Hemiptera</taxon>
        <taxon>Heteroptera</taxon>
        <taxon>Panheteroptera</taxon>
        <taxon>Cimicomorpha</taxon>
        <taxon>Miridae</taxon>
        <taxon>Mirini</taxon>
        <taxon>Lygus</taxon>
    </lineage>
</organism>
<dbReference type="InterPro" id="IPR009786">
    <property type="entry name" value="Spot_14"/>
</dbReference>
<feature type="compositionally biased region" description="Low complexity" evidence="6">
    <location>
        <begin position="217"/>
        <end position="231"/>
    </location>
</feature>
<evidence type="ECO:0000256" key="6">
    <source>
        <dbReference type="SAM" id="MobiDB-lite"/>
    </source>
</evidence>
<gene>
    <name evidence="7" type="primary">Mid1ip1_0</name>
    <name evidence="7" type="ORF">g.37930</name>
</gene>
<name>A0A146MCW5_LYGHE</name>
<evidence type="ECO:0000313" key="7">
    <source>
        <dbReference type="EMBL" id="JAQ16380.1"/>
    </source>
</evidence>
<evidence type="ECO:0000256" key="5">
    <source>
        <dbReference type="ARBA" id="ARBA00023242"/>
    </source>
</evidence>
<keyword evidence="4" id="KW-0963">Cytoplasm</keyword>
<evidence type="ECO:0000256" key="2">
    <source>
        <dbReference type="ARBA" id="ARBA00004496"/>
    </source>
</evidence>
<dbReference type="GO" id="GO:0046890">
    <property type="term" value="P:regulation of lipid biosynthetic process"/>
    <property type="evidence" value="ECO:0007669"/>
    <property type="project" value="TreeGrafter"/>
</dbReference>
<accession>A0A146MCW5</accession>
<feature type="compositionally biased region" description="Polar residues" evidence="6">
    <location>
        <begin position="198"/>
        <end position="207"/>
    </location>
</feature>
<dbReference type="AlphaFoldDB" id="A0A146MCW5"/>
<dbReference type="GO" id="GO:0005829">
    <property type="term" value="C:cytosol"/>
    <property type="evidence" value="ECO:0007669"/>
    <property type="project" value="TreeGrafter"/>
</dbReference>
<comment type="subcellular location">
    <subcellularLocation>
        <location evidence="2">Cytoplasm</location>
    </subcellularLocation>
    <subcellularLocation>
        <location evidence="1">Nucleus</location>
    </subcellularLocation>
</comment>
<dbReference type="GO" id="GO:0005634">
    <property type="term" value="C:nucleus"/>
    <property type="evidence" value="ECO:0007669"/>
    <property type="project" value="UniProtKB-SubCell"/>
</dbReference>
<dbReference type="Pfam" id="PF07084">
    <property type="entry name" value="Spot_14"/>
    <property type="match status" value="1"/>
</dbReference>
<feature type="compositionally biased region" description="Acidic residues" evidence="6">
    <location>
        <begin position="232"/>
        <end position="247"/>
    </location>
</feature>
<dbReference type="PANTHER" id="PTHR14315:SF17">
    <property type="entry name" value="MIP21584P"/>
    <property type="match status" value="1"/>
</dbReference>
<dbReference type="InterPro" id="IPR053719">
    <property type="entry name" value="Lipogen_MT_Stabilize_sf"/>
</dbReference>
<reference evidence="7" key="1">
    <citation type="journal article" date="2016" name="Gigascience">
        <title>De novo construction of an expanded transcriptome assembly for the western tarnished plant bug, Lygus hesperus.</title>
        <authorList>
            <person name="Tassone E.E."/>
            <person name="Geib S.M."/>
            <person name="Hall B."/>
            <person name="Fabrick J.A."/>
            <person name="Brent C.S."/>
            <person name="Hull J.J."/>
        </authorList>
    </citation>
    <scope>NUCLEOTIDE SEQUENCE</scope>
</reference>
<evidence type="ECO:0000256" key="4">
    <source>
        <dbReference type="ARBA" id="ARBA00022490"/>
    </source>
</evidence>
<dbReference type="EMBL" id="GDHC01002249">
    <property type="protein sequence ID" value="JAQ16380.1"/>
    <property type="molecule type" value="Transcribed_RNA"/>
</dbReference>
<comment type="similarity">
    <text evidence="3">Belongs to the SPOT14 family.</text>
</comment>
<dbReference type="Gene3D" id="6.10.140.1610">
    <property type="match status" value="1"/>
</dbReference>
<dbReference type="PANTHER" id="PTHR14315">
    <property type="entry name" value="SPOT14 FAMILY MEMBER"/>
    <property type="match status" value="1"/>
</dbReference>
<keyword evidence="5" id="KW-0539">Nucleus</keyword>
<feature type="non-terminal residue" evidence="7">
    <location>
        <position position="1"/>
    </location>
</feature>
<feature type="region of interest" description="Disordered" evidence="6">
    <location>
        <begin position="198"/>
        <end position="253"/>
    </location>
</feature>
<feature type="region of interest" description="Disordered" evidence="6">
    <location>
        <begin position="1"/>
        <end position="33"/>
    </location>
</feature>
<sequence length="295" mass="32539">TLRRREGPVTRNHQVGGTIKTEPAARGGTSQSSGLAPYPSRFGFLQFSLSLKSTFFCHLVLEHVLLKGMLTQEFNKSNSLFCDTLSSSTMDTTRHSARRVGPHKEAEFSSQSIMKAMERFVDAVQDMETTILVPSRLMDLKVGDESDTIKVDSKPKDMSTDLYRLYTMVNCVKNELLWGNNVPLEEDEGNSNVLVQSSTAHAQSESTVVKGHARRPSTTSVASSQSVSMSDTDSETSNENDSGIEGETETRPDYVQTAEASFRRHLHGLQRSLAQMTSAAAYLTKRYQNDIGASV</sequence>
<evidence type="ECO:0000256" key="1">
    <source>
        <dbReference type="ARBA" id="ARBA00004123"/>
    </source>
</evidence>
<proteinExistence type="inferred from homology"/>
<evidence type="ECO:0000256" key="3">
    <source>
        <dbReference type="ARBA" id="ARBA00009488"/>
    </source>
</evidence>
<protein>
    <submittedName>
        <fullName evidence="7">Mid1-interacting protein 1</fullName>
    </submittedName>
</protein>